<dbReference type="Pfam" id="PF00072">
    <property type="entry name" value="Response_reg"/>
    <property type="match status" value="1"/>
</dbReference>
<feature type="modified residue" description="4-aspartylphosphate" evidence="6">
    <location>
        <position position="52"/>
    </location>
</feature>
<evidence type="ECO:0000259" key="7">
    <source>
        <dbReference type="PROSITE" id="PS50110"/>
    </source>
</evidence>
<dbReference type="PROSITE" id="PS50110">
    <property type="entry name" value="RESPONSE_REGULATORY"/>
    <property type="match status" value="1"/>
</dbReference>
<keyword evidence="3" id="KW-0805">Transcription regulation</keyword>
<evidence type="ECO:0000256" key="2">
    <source>
        <dbReference type="ARBA" id="ARBA00023012"/>
    </source>
</evidence>
<gene>
    <name evidence="8" type="ORF">DGMP_21710</name>
</gene>
<accession>A0A8D5FM05</accession>
<organism evidence="8 9">
    <name type="scientific">Desulfomarina profundi</name>
    <dbReference type="NCBI Taxonomy" id="2772557"/>
    <lineage>
        <taxon>Bacteria</taxon>
        <taxon>Pseudomonadati</taxon>
        <taxon>Thermodesulfobacteriota</taxon>
        <taxon>Desulfobulbia</taxon>
        <taxon>Desulfobulbales</taxon>
        <taxon>Desulfobulbaceae</taxon>
        <taxon>Desulfomarina</taxon>
    </lineage>
</organism>
<dbReference type="GO" id="GO:0000976">
    <property type="term" value="F:transcription cis-regulatory region binding"/>
    <property type="evidence" value="ECO:0007669"/>
    <property type="project" value="TreeGrafter"/>
</dbReference>
<keyword evidence="9" id="KW-1185">Reference proteome</keyword>
<dbReference type="GO" id="GO:0032993">
    <property type="term" value="C:protein-DNA complex"/>
    <property type="evidence" value="ECO:0007669"/>
    <property type="project" value="TreeGrafter"/>
</dbReference>
<keyword evidence="5" id="KW-0804">Transcription</keyword>
<dbReference type="GO" id="GO:0005829">
    <property type="term" value="C:cytosol"/>
    <property type="evidence" value="ECO:0007669"/>
    <property type="project" value="TreeGrafter"/>
</dbReference>
<evidence type="ECO:0000313" key="9">
    <source>
        <dbReference type="Proteomes" id="UP000826725"/>
    </source>
</evidence>
<dbReference type="AlphaFoldDB" id="A0A8D5FM05"/>
<name>A0A8D5FM05_9BACT</name>
<dbReference type="KEGG" id="dbk:DGMP_21710"/>
<dbReference type="SMART" id="SM00448">
    <property type="entry name" value="REC"/>
    <property type="match status" value="1"/>
</dbReference>
<keyword evidence="1 6" id="KW-0597">Phosphoprotein</keyword>
<dbReference type="InterPro" id="IPR039420">
    <property type="entry name" value="WalR-like"/>
</dbReference>
<evidence type="ECO:0000256" key="1">
    <source>
        <dbReference type="ARBA" id="ARBA00022553"/>
    </source>
</evidence>
<evidence type="ECO:0000313" key="8">
    <source>
        <dbReference type="EMBL" id="BCL61478.1"/>
    </source>
</evidence>
<evidence type="ECO:0000256" key="3">
    <source>
        <dbReference type="ARBA" id="ARBA00023015"/>
    </source>
</evidence>
<keyword evidence="4" id="KW-0238">DNA-binding</keyword>
<keyword evidence="2" id="KW-0902">Two-component regulatory system</keyword>
<reference evidence="8" key="1">
    <citation type="submission" date="2020-09" db="EMBL/GenBank/DDBJ databases">
        <title>Desulfogranum mesoprofundum gen. nov., sp. nov., a novel mesophilic, sulfate-reducing chemolithoautotroph isolated from a deep-sea hydrothermal vent chimney in the Suiyo Seamount.</title>
        <authorList>
            <person name="Hashimoto Y."/>
            <person name="Nakagawa S."/>
        </authorList>
    </citation>
    <scope>NUCLEOTIDE SEQUENCE</scope>
    <source>
        <strain evidence="8">KT2</strain>
    </source>
</reference>
<dbReference type="RefSeq" id="WP_228853926.1">
    <property type="nucleotide sequence ID" value="NZ_AP024086.1"/>
</dbReference>
<dbReference type="PANTHER" id="PTHR48111">
    <property type="entry name" value="REGULATOR OF RPOS"/>
    <property type="match status" value="1"/>
</dbReference>
<dbReference type="CDD" id="cd17574">
    <property type="entry name" value="REC_OmpR"/>
    <property type="match status" value="1"/>
</dbReference>
<feature type="domain" description="Response regulatory" evidence="7">
    <location>
        <begin position="2"/>
        <end position="119"/>
    </location>
</feature>
<evidence type="ECO:0000256" key="4">
    <source>
        <dbReference type="ARBA" id="ARBA00023125"/>
    </source>
</evidence>
<proteinExistence type="predicted"/>
<evidence type="ECO:0000256" key="5">
    <source>
        <dbReference type="ARBA" id="ARBA00023163"/>
    </source>
</evidence>
<dbReference type="GO" id="GO:0000156">
    <property type="term" value="F:phosphorelay response regulator activity"/>
    <property type="evidence" value="ECO:0007669"/>
    <property type="project" value="TreeGrafter"/>
</dbReference>
<dbReference type="InterPro" id="IPR001789">
    <property type="entry name" value="Sig_transdc_resp-reg_receiver"/>
</dbReference>
<sequence>MKILIAEDEFTTRMLVQVSLENWGYRVESVVDGNQAWEILQRREAPHIAILDWEMPELDGVEVCRMVKEMERENPPYIILLTARDSKKDIVEGFDAGADDYMTKPFDDNELRARVRVAERLVRTQTSLTETVAELKEVLNQLEMIQGGMTVCPSCHKIFNNDDDCWYSIEETVTRQNDPHFIHTICPDCSGK</sequence>
<dbReference type="EMBL" id="AP024086">
    <property type="protein sequence ID" value="BCL61478.1"/>
    <property type="molecule type" value="Genomic_DNA"/>
</dbReference>
<dbReference type="Proteomes" id="UP000826725">
    <property type="component" value="Chromosome"/>
</dbReference>
<evidence type="ECO:0000256" key="6">
    <source>
        <dbReference type="PROSITE-ProRule" id="PRU00169"/>
    </source>
</evidence>
<protein>
    <recommendedName>
        <fullName evidence="7">Response regulatory domain-containing protein</fullName>
    </recommendedName>
</protein>
<dbReference type="PANTHER" id="PTHR48111:SF1">
    <property type="entry name" value="TWO-COMPONENT RESPONSE REGULATOR ORR33"/>
    <property type="match status" value="1"/>
</dbReference>
<dbReference type="GO" id="GO:0006355">
    <property type="term" value="P:regulation of DNA-templated transcription"/>
    <property type="evidence" value="ECO:0007669"/>
    <property type="project" value="TreeGrafter"/>
</dbReference>